<dbReference type="RefSeq" id="WP_104812561.1">
    <property type="nucleotide sequence ID" value="NZ_MQUB01000001.1"/>
</dbReference>
<evidence type="ECO:0000259" key="2">
    <source>
        <dbReference type="Pfam" id="PF13239"/>
    </source>
</evidence>
<evidence type="ECO:0000313" key="4">
    <source>
        <dbReference type="Proteomes" id="UP000239800"/>
    </source>
</evidence>
<gene>
    <name evidence="3" type="ORF">BST85_06785</name>
</gene>
<dbReference type="EMBL" id="MQUB01000001">
    <property type="protein sequence ID" value="PQB04633.1"/>
    <property type="molecule type" value="Genomic_DNA"/>
</dbReference>
<feature type="transmembrane region" description="Helical" evidence="1">
    <location>
        <begin position="65"/>
        <end position="86"/>
    </location>
</feature>
<feature type="domain" description="2TM" evidence="2">
    <location>
        <begin position="13"/>
        <end position="106"/>
    </location>
</feature>
<dbReference type="InterPro" id="IPR025698">
    <property type="entry name" value="2TM_dom"/>
</dbReference>
<organism evidence="3 4">
    <name type="scientific">Aureitalea marina</name>
    <dbReference type="NCBI Taxonomy" id="930804"/>
    <lineage>
        <taxon>Bacteria</taxon>
        <taxon>Pseudomonadati</taxon>
        <taxon>Bacteroidota</taxon>
        <taxon>Flavobacteriia</taxon>
        <taxon>Flavobacteriales</taxon>
        <taxon>Flavobacteriaceae</taxon>
        <taxon>Aureitalea</taxon>
    </lineage>
</organism>
<dbReference type="Pfam" id="PF13239">
    <property type="entry name" value="2TM"/>
    <property type="match status" value="1"/>
</dbReference>
<keyword evidence="4" id="KW-1185">Reference proteome</keyword>
<feature type="transmembrane region" description="Helical" evidence="1">
    <location>
        <begin position="21"/>
        <end position="45"/>
    </location>
</feature>
<reference evidence="3 4" key="1">
    <citation type="submission" date="2016-11" db="EMBL/GenBank/DDBJ databases">
        <title>Trade-off between light-utilization and light-protection in marine flavobacteria.</title>
        <authorList>
            <person name="Kumagai Y."/>
        </authorList>
    </citation>
    <scope>NUCLEOTIDE SEQUENCE [LARGE SCALE GENOMIC DNA]</scope>
    <source>
        <strain evidence="3 4">NBRC 107741</strain>
    </source>
</reference>
<evidence type="ECO:0000313" key="3">
    <source>
        <dbReference type="EMBL" id="PQB04633.1"/>
    </source>
</evidence>
<name>A0A2S7KPY4_9FLAO</name>
<keyword evidence="1" id="KW-1133">Transmembrane helix</keyword>
<accession>A0A2S7KPY4</accession>
<comment type="caution">
    <text evidence="3">The sequence shown here is derived from an EMBL/GenBank/DDBJ whole genome shotgun (WGS) entry which is preliminary data.</text>
</comment>
<evidence type="ECO:0000256" key="1">
    <source>
        <dbReference type="SAM" id="Phobius"/>
    </source>
</evidence>
<keyword evidence="1" id="KW-0812">Transmembrane</keyword>
<proteinExistence type="predicted"/>
<dbReference type="OrthoDB" id="1495672at2"/>
<sequence length="117" mass="13814">MRTERPEDYDRYQRALKKVEAIKGFYGHLQAYIIVNGIFILGRLIGPIVIGVPEIGPDAWRWIDINIFGMPIFWGIALAIHGLVVFRYKIPILKDWEERKIRQIMEEENSESNQRWS</sequence>
<protein>
    <recommendedName>
        <fullName evidence="2">2TM domain-containing protein</fullName>
    </recommendedName>
</protein>
<dbReference type="Proteomes" id="UP000239800">
    <property type="component" value="Unassembled WGS sequence"/>
</dbReference>
<keyword evidence="1" id="KW-0472">Membrane</keyword>
<dbReference type="AlphaFoldDB" id="A0A2S7KPY4"/>